<feature type="compositionally biased region" description="Low complexity" evidence="1">
    <location>
        <begin position="347"/>
        <end position="362"/>
    </location>
</feature>
<dbReference type="AlphaFoldDB" id="A0A7R9H925"/>
<feature type="region of interest" description="Disordered" evidence="1">
    <location>
        <begin position="344"/>
        <end position="410"/>
    </location>
</feature>
<organism evidence="2">
    <name type="scientific">Timema poppense</name>
    <name type="common">Walking stick</name>
    <dbReference type="NCBI Taxonomy" id="170557"/>
    <lineage>
        <taxon>Eukaryota</taxon>
        <taxon>Metazoa</taxon>
        <taxon>Ecdysozoa</taxon>
        <taxon>Arthropoda</taxon>
        <taxon>Hexapoda</taxon>
        <taxon>Insecta</taxon>
        <taxon>Pterygota</taxon>
        <taxon>Neoptera</taxon>
        <taxon>Polyneoptera</taxon>
        <taxon>Phasmatodea</taxon>
        <taxon>Timematodea</taxon>
        <taxon>Timematoidea</taxon>
        <taxon>Timematidae</taxon>
        <taxon>Timema</taxon>
    </lineage>
</organism>
<protein>
    <submittedName>
        <fullName evidence="2">Uncharacterized protein</fullName>
    </submittedName>
</protein>
<accession>A0A7R9H925</accession>
<name>A0A7R9H925_TIMPO</name>
<feature type="region of interest" description="Disordered" evidence="1">
    <location>
        <begin position="300"/>
        <end position="326"/>
    </location>
</feature>
<sequence length="410" mass="45657">MTCGATLPTIRPLPIPSLFNPAGAKLSSQAPPLFLRGRSAAIRVLPNHPTGGIKKSRLAASWDQSPVAKLSAGQPPPWGNKPPLSVRLYFISSPKRPNTTSLPARFTAVTNRTFLPARFTAVTRRTFLPARFTAVTRRTPFLPGSSRDRQDMINDATNTQRLPSYNASQGNTDEFILSPRSDYEQVQCKHSLRRVNRAKTKETSQLWTVNSAAQPRASVYSPDLMKLFVTRHLITINAAATPVAYADPSQKERGLVRCVCSVWTTDQWWRLVSGHKLVCARTMLLSHWILVSGNYHQYATRAPNAEGGDRKKRKDQNKSGSSASKYKPYKYSDLMSFLKKVTDTTVGQESGETNESGEGSASHAEEGTENATSAEIENNRREKNTKEGSTEISDKIRKSTKLKRKQRIRR</sequence>
<gene>
    <name evidence="2" type="ORF">TPSB3V08_LOCUS8910</name>
</gene>
<dbReference type="EMBL" id="OD006701">
    <property type="protein sequence ID" value="CAD7413259.1"/>
    <property type="molecule type" value="Genomic_DNA"/>
</dbReference>
<proteinExistence type="predicted"/>
<evidence type="ECO:0000313" key="2">
    <source>
        <dbReference type="EMBL" id="CAD7413259.1"/>
    </source>
</evidence>
<feature type="compositionally biased region" description="Basic and acidic residues" evidence="1">
    <location>
        <begin position="377"/>
        <end position="397"/>
    </location>
</feature>
<feature type="compositionally biased region" description="Basic residues" evidence="1">
    <location>
        <begin position="398"/>
        <end position="410"/>
    </location>
</feature>
<evidence type="ECO:0000256" key="1">
    <source>
        <dbReference type="SAM" id="MobiDB-lite"/>
    </source>
</evidence>
<reference evidence="2" key="1">
    <citation type="submission" date="2020-11" db="EMBL/GenBank/DDBJ databases">
        <authorList>
            <person name="Tran Van P."/>
        </authorList>
    </citation>
    <scope>NUCLEOTIDE SEQUENCE</scope>
</reference>